<feature type="transmembrane region" description="Helical" evidence="1">
    <location>
        <begin position="41"/>
        <end position="63"/>
    </location>
</feature>
<dbReference type="Proteomes" id="UP000523447">
    <property type="component" value="Unassembled WGS sequence"/>
</dbReference>
<dbReference type="EMBL" id="JAAXPE010000003">
    <property type="protein sequence ID" value="NKY84896.1"/>
    <property type="molecule type" value="Genomic_DNA"/>
</dbReference>
<reference evidence="2 3" key="1">
    <citation type="submission" date="2020-04" db="EMBL/GenBank/DDBJ databases">
        <title>MicrobeNet Type strains.</title>
        <authorList>
            <person name="Nicholson A.C."/>
        </authorList>
    </citation>
    <scope>NUCLEOTIDE SEQUENCE [LARGE SCALE GENOMIC DNA]</scope>
    <source>
        <strain evidence="2 3">DSM 44445</strain>
    </source>
</reference>
<evidence type="ECO:0000313" key="2">
    <source>
        <dbReference type="EMBL" id="NKY84896.1"/>
    </source>
</evidence>
<feature type="transmembrane region" description="Helical" evidence="1">
    <location>
        <begin position="15"/>
        <end position="35"/>
    </location>
</feature>
<keyword evidence="1" id="KW-1133">Transmembrane helix</keyword>
<keyword evidence="3" id="KW-1185">Reference proteome</keyword>
<accession>A0A7X6LUJ7</accession>
<dbReference type="RefSeq" id="WP_040721938.1">
    <property type="nucleotide sequence ID" value="NZ_CAWPHS010000023.1"/>
</dbReference>
<evidence type="ECO:0000256" key="1">
    <source>
        <dbReference type="SAM" id="Phobius"/>
    </source>
</evidence>
<name>A0A7X6LUJ7_9NOCA</name>
<protein>
    <submittedName>
        <fullName evidence="2">Uncharacterized protein</fullName>
    </submittedName>
</protein>
<sequence length="96" mass="10001">MDDHNLGSASLPRHLLRGALGFGAIIGAFALIPVFGPAALLLAPIGLLVLRGCPMCWIVGLTATVSAGRLRRECVDGRCELVPTGRGGILTGRRAR</sequence>
<dbReference type="AlphaFoldDB" id="A0A7X6LUJ7"/>
<comment type="caution">
    <text evidence="2">The sequence shown here is derived from an EMBL/GenBank/DDBJ whole genome shotgun (WGS) entry which is preliminary data.</text>
</comment>
<keyword evidence="1" id="KW-0812">Transmembrane</keyword>
<evidence type="ECO:0000313" key="3">
    <source>
        <dbReference type="Proteomes" id="UP000523447"/>
    </source>
</evidence>
<proteinExistence type="predicted"/>
<organism evidence="2 3">
    <name type="scientific">Nocardia veterana</name>
    <dbReference type="NCBI Taxonomy" id="132249"/>
    <lineage>
        <taxon>Bacteria</taxon>
        <taxon>Bacillati</taxon>
        <taxon>Actinomycetota</taxon>
        <taxon>Actinomycetes</taxon>
        <taxon>Mycobacteriales</taxon>
        <taxon>Nocardiaceae</taxon>
        <taxon>Nocardia</taxon>
    </lineage>
</organism>
<keyword evidence="1" id="KW-0472">Membrane</keyword>
<gene>
    <name evidence="2" type="ORF">HGA07_04570</name>
</gene>